<accession>A0A9N8Z8Y7</accession>
<gene>
    <name evidence="1" type="ORF">AMORRO_LOCUS2453</name>
</gene>
<reference evidence="1" key="1">
    <citation type="submission" date="2021-06" db="EMBL/GenBank/DDBJ databases">
        <authorList>
            <person name="Kallberg Y."/>
            <person name="Tangrot J."/>
            <person name="Rosling A."/>
        </authorList>
    </citation>
    <scope>NUCLEOTIDE SEQUENCE</scope>
    <source>
        <strain evidence="1">CL551</strain>
    </source>
</reference>
<protein>
    <submittedName>
        <fullName evidence="1">16167_t:CDS:1</fullName>
    </submittedName>
</protein>
<comment type="caution">
    <text evidence="1">The sequence shown here is derived from an EMBL/GenBank/DDBJ whole genome shotgun (WGS) entry which is preliminary data.</text>
</comment>
<dbReference type="AlphaFoldDB" id="A0A9N8Z8Y7"/>
<evidence type="ECO:0000313" key="2">
    <source>
        <dbReference type="Proteomes" id="UP000789342"/>
    </source>
</evidence>
<evidence type="ECO:0000313" key="1">
    <source>
        <dbReference type="EMBL" id="CAG8484112.1"/>
    </source>
</evidence>
<name>A0A9N8Z8Y7_9GLOM</name>
<organism evidence="1 2">
    <name type="scientific">Acaulospora morrowiae</name>
    <dbReference type="NCBI Taxonomy" id="94023"/>
    <lineage>
        <taxon>Eukaryota</taxon>
        <taxon>Fungi</taxon>
        <taxon>Fungi incertae sedis</taxon>
        <taxon>Mucoromycota</taxon>
        <taxon>Glomeromycotina</taxon>
        <taxon>Glomeromycetes</taxon>
        <taxon>Diversisporales</taxon>
        <taxon>Acaulosporaceae</taxon>
        <taxon>Acaulospora</taxon>
    </lineage>
</organism>
<proteinExistence type="predicted"/>
<dbReference type="EMBL" id="CAJVPV010001039">
    <property type="protein sequence ID" value="CAG8484112.1"/>
    <property type="molecule type" value="Genomic_DNA"/>
</dbReference>
<keyword evidence="2" id="KW-1185">Reference proteome</keyword>
<dbReference type="Proteomes" id="UP000789342">
    <property type="component" value="Unassembled WGS sequence"/>
</dbReference>
<sequence length="100" mass="11584">MSIKKSNKTNTIMEKIQVEVPEESSYTEDEQIIKSTISNDISMLEEDAVALIEKLPTLMKLIQEEKLEEKIKKLEMDVELKEEQYHTTLPETKKGDKGKE</sequence>